<keyword evidence="3" id="KW-1185">Reference proteome</keyword>
<proteinExistence type="predicted"/>
<gene>
    <name evidence="2" type="ORF">T190607A01A_20022</name>
</gene>
<dbReference type="Gene3D" id="2.60.110.10">
    <property type="entry name" value="Thaumatin"/>
    <property type="match status" value="1"/>
</dbReference>
<dbReference type="SUPFAM" id="SSF49870">
    <property type="entry name" value="Osmotin, thaumatin-like protein"/>
    <property type="match status" value="1"/>
</dbReference>
<comment type="caution">
    <text evidence="2">The sequence shown here is derived from an EMBL/GenBank/DDBJ whole genome shotgun (WGS) entry which is preliminary data.</text>
</comment>
<dbReference type="RefSeq" id="WP_348711371.1">
    <property type="nucleotide sequence ID" value="NZ_CAXIXY010000004.1"/>
</dbReference>
<dbReference type="CDD" id="cd00102">
    <property type="entry name" value="IPT"/>
    <property type="match status" value="1"/>
</dbReference>
<reference evidence="2 3" key="1">
    <citation type="submission" date="2024-05" db="EMBL/GenBank/DDBJ databases">
        <authorList>
            <person name="Duchaud E."/>
        </authorList>
    </citation>
    <scope>NUCLEOTIDE SEQUENCE [LARGE SCALE GENOMIC DNA]</scope>
    <source>
        <strain evidence="2">Ena-SAMPLE-TAB-13-05-2024-13:56:06:370-140302</strain>
    </source>
</reference>
<dbReference type="InterPro" id="IPR002909">
    <property type="entry name" value="IPT_dom"/>
</dbReference>
<name>A0ABM9NXV6_9FLAO</name>
<feature type="domain" description="IPT/TIG" evidence="1">
    <location>
        <begin position="113"/>
        <end position="207"/>
    </location>
</feature>
<sequence>MKIIIHTIFTLITFISVICIGKMHAQSVKSIYPTSGSLNGQTKVVIKGSGFTSKKLESVIFGAVGIPVTTNNVKSDSIIEVLTPAVNKAQSVNVEVVFNGLTCENKPFFNYEKPVITSFFPISTSTKGKEVITIKGKYFSGASYVKFGKAGNTPLKVTDTLITVKNPPHIEGEVDVTVEVQTNFGVAPSMFGYWNKPPLNTYNLKLESLIGLGSDYKVYVLGYSTGSQKILTLNKKKQGVFTKVTEKTGYVKSYELGTDITSIELSNLNPIVGARIYFFVANTTKTYKDNSGKTGNGNLGFSYSGYGSAVQQVGNPPQSDFPQYSYIEPTFESGQGLFIDVSLVDGFFFPISLLAEDKKGNELGRVGQTSGISAEEVSNAYKPFMKKYKNSSGYDDLSYKADKNLTVLLNPGLYLAKNTSSLETVFDDALTSLFTDKTLNMNIWQKDKDGTPYYFNVTPKSGVTFPGTTNTHDALEFTAPGLSESLYVFNPKGFSVVSYEDTQTKKRLPIKGTIANSVLTFNTPLPSSVGILKGMYVSNASCKPNKLVTISKVNTNTSGEIVSVNIDTGSKCASTSKQFKFSKAPKNYYQSSGQMTFAGSGLFADGGIRYPNNANLQVILNGLENQLSTALNRGVALTKAVGTEKGRTTTLWGKETSWYPSGTIQNLFSYFMHTATVKGKNIFSLPANAAKSARGAKMAQAYGFSYDENPIEFKRTNQPPVPSEFTGSYPKGTTQLKLVLGPWKTKKTKK</sequence>
<evidence type="ECO:0000313" key="3">
    <source>
        <dbReference type="Proteomes" id="UP001497416"/>
    </source>
</evidence>
<dbReference type="Gene3D" id="2.60.40.10">
    <property type="entry name" value="Immunoglobulins"/>
    <property type="match status" value="2"/>
</dbReference>
<dbReference type="EMBL" id="CAXIXY010000004">
    <property type="protein sequence ID" value="CAL2082758.1"/>
    <property type="molecule type" value="Genomic_DNA"/>
</dbReference>
<dbReference type="Pfam" id="PF01833">
    <property type="entry name" value="TIG"/>
    <property type="match status" value="2"/>
</dbReference>
<dbReference type="SMART" id="SM00429">
    <property type="entry name" value="IPT"/>
    <property type="match status" value="2"/>
</dbReference>
<dbReference type="InterPro" id="IPR013783">
    <property type="entry name" value="Ig-like_fold"/>
</dbReference>
<feature type="domain" description="IPT/TIG" evidence="1">
    <location>
        <begin position="25"/>
        <end position="111"/>
    </location>
</feature>
<dbReference type="Proteomes" id="UP001497416">
    <property type="component" value="Unassembled WGS sequence"/>
</dbReference>
<protein>
    <submittedName>
        <fullName evidence="2">IPT/TIG domain-containing protein</fullName>
    </submittedName>
</protein>
<organism evidence="2 3">
    <name type="scientific">Tenacibaculum platacis</name>
    <dbReference type="NCBI Taxonomy" id="3137852"/>
    <lineage>
        <taxon>Bacteria</taxon>
        <taxon>Pseudomonadati</taxon>
        <taxon>Bacteroidota</taxon>
        <taxon>Flavobacteriia</taxon>
        <taxon>Flavobacteriales</taxon>
        <taxon>Flavobacteriaceae</taxon>
        <taxon>Tenacibaculum</taxon>
    </lineage>
</organism>
<dbReference type="SUPFAM" id="SSF81296">
    <property type="entry name" value="E set domains"/>
    <property type="match status" value="2"/>
</dbReference>
<dbReference type="Pfam" id="PF16483">
    <property type="entry name" value="Glyco_hydro_64"/>
    <property type="match status" value="1"/>
</dbReference>
<dbReference type="InterPro" id="IPR014756">
    <property type="entry name" value="Ig_E-set"/>
</dbReference>
<dbReference type="InterPro" id="IPR037176">
    <property type="entry name" value="Osmotin/thaumatin-like_sf"/>
</dbReference>
<evidence type="ECO:0000259" key="1">
    <source>
        <dbReference type="SMART" id="SM00429"/>
    </source>
</evidence>
<dbReference type="InterPro" id="IPR032477">
    <property type="entry name" value="Glyco_hydro_64"/>
</dbReference>
<accession>A0ABM9NXV6</accession>
<dbReference type="CDD" id="cd00603">
    <property type="entry name" value="IPT_PCSR"/>
    <property type="match status" value="1"/>
</dbReference>
<evidence type="ECO:0000313" key="2">
    <source>
        <dbReference type="EMBL" id="CAL2082758.1"/>
    </source>
</evidence>